<keyword evidence="5 7" id="KW-1133">Transmembrane helix</keyword>
<comment type="subcellular location">
    <subcellularLocation>
        <location evidence="1 7">Cell membrane</location>
        <topology evidence="1 7">Multi-pass membrane protein</topology>
    </subcellularLocation>
</comment>
<evidence type="ECO:0000256" key="3">
    <source>
        <dbReference type="ARBA" id="ARBA00022475"/>
    </source>
</evidence>
<evidence type="ECO:0000259" key="8">
    <source>
        <dbReference type="PROSITE" id="PS50928"/>
    </source>
</evidence>
<organism evidence="9 10">
    <name type="scientific">Saccharospirillum salsuginis</name>
    <dbReference type="NCBI Taxonomy" id="418750"/>
    <lineage>
        <taxon>Bacteria</taxon>
        <taxon>Pseudomonadati</taxon>
        <taxon>Pseudomonadota</taxon>
        <taxon>Gammaproteobacteria</taxon>
        <taxon>Oceanospirillales</taxon>
        <taxon>Saccharospirillaceae</taxon>
        <taxon>Saccharospirillum</taxon>
    </lineage>
</organism>
<sequence length="283" mass="31486">MFPTPIQQTSKFTQISYRVALPATIILWLLPLAAVLMTSVRSIADINAGNYWGLPEEWMLVENYTAVFANTNMARYLLNSVIITVPVMIASVALATLAGFSLAKYRFRGRIALFATFIGGNFVPFQILMIPVRDLTIQLGLYDSVWALIIFHTAFQTGFCTLFMRNFIIDLPDELLESCRLEGASEWKIFTRIIVPLVRPALAALAVLIFTFVWNDYFWALVLVQSDEVRPVTAGISALRGQWLASWQLISAGSIVAALPPVILFFAMQKHFIAGLTLGATKG</sequence>
<evidence type="ECO:0000256" key="1">
    <source>
        <dbReference type="ARBA" id="ARBA00004651"/>
    </source>
</evidence>
<keyword evidence="2 7" id="KW-0813">Transport</keyword>
<evidence type="ECO:0000256" key="5">
    <source>
        <dbReference type="ARBA" id="ARBA00022989"/>
    </source>
</evidence>
<dbReference type="Pfam" id="PF00528">
    <property type="entry name" value="BPD_transp_1"/>
    <property type="match status" value="1"/>
</dbReference>
<dbReference type="RefSeq" id="WP_189611739.1">
    <property type="nucleotide sequence ID" value="NZ_BMXR01000010.1"/>
</dbReference>
<comment type="caution">
    <text evidence="9">The sequence shown here is derived from an EMBL/GenBank/DDBJ whole genome shotgun (WGS) entry which is preliminary data.</text>
</comment>
<dbReference type="PANTHER" id="PTHR43744">
    <property type="entry name" value="ABC TRANSPORTER PERMEASE PROTEIN MG189-RELATED-RELATED"/>
    <property type="match status" value="1"/>
</dbReference>
<evidence type="ECO:0000313" key="10">
    <source>
        <dbReference type="Proteomes" id="UP000626148"/>
    </source>
</evidence>
<feature type="transmembrane region" description="Helical" evidence="7">
    <location>
        <begin position="112"/>
        <end position="132"/>
    </location>
</feature>
<comment type="similarity">
    <text evidence="7">Belongs to the binding-protein-dependent transport system permease family.</text>
</comment>
<dbReference type="GO" id="GO:0055085">
    <property type="term" value="P:transmembrane transport"/>
    <property type="evidence" value="ECO:0007669"/>
    <property type="project" value="InterPro"/>
</dbReference>
<gene>
    <name evidence="9" type="ORF">GCM10007392_38320</name>
</gene>
<evidence type="ECO:0000313" key="9">
    <source>
        <dbReference type="EMBL" id="GGX66893.1"/>
    </source>
</evidence>
<keyword evidence="4 7" id="KW-0812">Transmembrane</keyword>
<feature type="transmembrane region" description="Helical" evidence="7">
    <location>
        <begin position="189"/>
        <end position="214"/>
    </location>
</feature>
<dbReference type="InterPro" id="IPR000515">
    <property type="entry name" value="MetI-like"/>
</dbReference>
<name>A0A918NGZ9_9GAMM</name>
<dbReference type="SUPFAM" id="SSF161098">
    <property type="entry name" value="MetI-like"/>
    <property type="match status" value="1"/>
</dbReference>
<feature type="transmembrane region" description="Helical" evidence="7">
    <location>
        <begin position="76"/>
        <end position="100"/>
    </location>
</feature>
<keyword evidence="10" id="KW-1185">Reference proteome</keyword>
<reference evidence="9" key="1">
    <citation type="journal article" date="2014" name="Int. J. Syst. Evol. Microbiol.">
        <title>Complete genome sequence of Corynebacterium casei LMG S-19264T (=DSM 44701T), isolated from a smear-ripened cheese.</title>
        <authorList>
            <consortium name="US DOE Joint Genome Institute (JGI-PGF)"/>
            <person name="Walter F."/>
            <person name="Albersmeier A."/>
            <person name="Kalinowski J."/>
            <person name="Ruckert C."/>
        </authorList>
    </citation>
    <scope>NUCLEOTIDE SEQUENCE</scope>
    <source>
        <strain evidence="9">KCTC 22169</strain>
    </source>
</reference>
<feature type="transmembrane region" description="Helical" evidence="7">
    <location>
        <begin position="20"/>
        <end position="44"/>
    </location>
</feature>
<keyword evidence="6 7" id="KW-0472">Membrane</keyword>
<dbReference type="AlphaFoldDB" id="A0A918NGZ9"/>
<dbReference type="InterPro" id="IPR035906">
    <property type="entry name" value="MetI-like_sf"/>
</dbReference>
<evidence type="ECO:0000256" key="7">
    <source>
        <dbReference type="RuleBase" id="RU363032"/>
    </source>
</evidence>
<protein>
    <submittedName>
        <fullName evidence="9">ABC transporter permease</fullName>
    </submittedName>
</protein>
<feature type="transmembrane region" description="Helical" evidence="7">
    <location>
        <begin position="144"/>
        <end position="168"/>
    </location>
</feature>
<proteinExistence type="inferred from homology"/>
<dbReference type="Proteomes" id="UP000626148">
    <property type="component" value="Unassembled WGS sequence"/>
</dbReference>
<dbReference type="EMBL" id="BMXR01000010">
    <property type="protein sequence ID" value="GGX66893.1"/>
    <property type="molecule type" value="Genomic_DNA"/>
</dbReference>
<dbReference type="Gene3D" id="1.10.3720.10">
    <property type="entry name" value="MetI-like"/>
    <property type="match status" value="1"/>
</dbReference>
<accession>A0A918NGZ9</accession>
<evidence type="ECO:0000256" key="6">
    <source>
        <dbReference type="ARBA" id="ARBA00023136"/>
    </source>
</evidence>
<reference evidence="9" key="2">
    <citation type="submission" date="2020-09" db="EMBL/GenBank/DDBJ databases">
        <authorList>
            <person name="Sun Q."/>
            <person name="Kim S."/>
        </authorList>
    </citation>
    <scope>NUCLEOTIDE SEQUENCE</scope>
    <source>
        <strain evidence="9">KCTC 22169</strain>
    </source>
</reference>
<evidence type="ECO:0000256" key="2">
    <source>
        <dbReference type="ARBA" id="ARBA00022448"/>
    </source>
</evidence>
<evidence type="ECO:0000256" key="4">
    <source>
        <dbReference type="ARBA" id="ARBA00022692"/>
    </source>
</evidence>
<dbReference type="PROSITE" id="PS50928">
    <property type="entry name" value="ABC_TM1"/>
    <property type="match status" value="1"/>
</dbReference>
<keyword evidence="3" id="KW-1003">Cell membrane</keyword>
<dbReference type="CDD" id="cd06261">
    <property type="entry name" value="TM_PBP2"/>
    <property type="match status" value="1"/>
</dbReference>
<feature type="domain" description="ABC transmembrane type-1" evidence="8">
    <location>
        <begin position="77"/>
        <end position="268"/>
    </location>
</feature>
<dbReference type="GO" id="GO:0005886">
    <property type="term" value="C:plasma membrane"/>
    <property type="evidence" value="ECO:0007669"/>
    <property type="project" value="UniProtKB-SubCell"/>
</dbReference>
<feature type="transmembrane region" description="Helical" evidence="7">
    <location>
        <begin position="247"/>
        <end position="267"/>
    </location>
</feature>